<dbReference type="Pfam" id="PF01558">
    <property type="entry name" value="POR"/>
    <property type="match status" value="1"/>
</dbReference>
<proteinExistence type="predicted"/>
<sequence length="187" mass="19996">MGSMAEVTEFIILGRGGQGGVTAARILVSAALKDGKWGQAIPEFGAERRGAVVKSYARISDKPVILHSNVRKADVLVVLIANVLDLVNIDDLMKDKDSIMIVNSSTPIRTGYRTYYVDATSISEKLGLVIAGWHIVSTPLLGAVAKVTGVVSLDSIINSLPEFVGRENLVKLNAEAVKMGYESVRGE</sequence>
<keyword evidence="6" id="KW-1185">Reference proteome</keyword>
<dbReference type="SUPFAM" id="SSF53323">
    <property type="entry name" value="Pyruvate-ferredoxin oxidoreductase, PFOR, domain III"/>
    <property type="match status" value="1"/>
</dbReference>
<protein>
    <recommendedName>
        <fullName evidence="1">pyruvate synthase</fullName>
        <ecNumber evidence="1">1.2.7.1</ecNumber>
    </recommendedName>
</protein>
<accession>F0QU73</accession>
<dbReference type="STRING" id="985053.VMUT_0400"/>
<evidence type="ECO:0000256" key="1">
    <source>
        <dbReference type="ARBA" id="ARBA00012822"/>
    </source>
</evidence>
<evidence type="ECO:0000313" key="5">
    <source>
        <dbReference type="EMBL" id="ADY00613.1"/>
    </source>
</evidence>
<dbReference type="PANTHER" id="PTHR43366:SF1">
    <property type="entry name" value="PYRUVATE SYNTHASE SUBUNIT PORC"/>
    <property type="match status" value="1"/>
</dbReference>
<dbReference type="GO" id="GO:0019164">
    <property type="term" value="F:pyruvate synthase activity"/>
    <property type="evidence" value="ECO:0007669"/>
    <property type="project" value="UniProtKB-EC"/>
</dbReference>
<dbReference type="NCBIfam" id="TIGR02175">
    <property type="entry name" value="PorC_KorC"/>
    <property type="match status" value="1"/>
</dbReference>
<keyword evidence="2" id="KW-0560">Oxidoreductase</keyword>
<dbReference type="AlphaFoldDB" id="F0QU73"/>
<organism evidence="5 6">
    <name type="scientific">Vulcanisaeta moutnovskia (strain 768-28)</name>
    <dbReference type="NCBI Taxonomy" id="985053"/>
    <lineage>
        <taxon>Archaea</taxon>
        <taxon>Thermoproteota</taxon>
        <taxon>Thermoprotei</taxon>
        <taxon>Thermoproteales</taxon>
        <taxon>Thermoproteaceae</taxon>
        <taxon>Vulcanisaeta</taxon>
    </lineage>
</organism>
<comment type="catalytic activity">
    <reaction evidence="3">
        <text>2 oxidized [2Fe-2S]-[ferredoxin] + pyruvate + CoA = 2 reduced [2Fe-2S]-[ferredoxin] + acetyl-CoA + CO2 + H(+)</text>
        <dbReference type="Rhea" id="RHEA:12765"/>
        <dbReference type="Rhea" id="RHEA-COMP:10000"/>
        <dbReference type="Rhea" id="RHEA-COMP:10001"/>
        <dbReference type="ChEBI" id="CHEBI:15361"/>
        <dbReference type="ChEBI" id="CHEBI:15378"/>
        <dbReference type="ChEBI" id="CHEBI:16526"/>
        <dbReference type="ChEBI" id="CHEBI:33737"/>
        <dbReference type="ChEBI" id="CHEBI:33738"/>
        <dbReference type="ChEBI" id="CHEBI:57287"/>
        <dbReference type="ChEBI" id="CHEBI:57288"/>
        <dbReference type="EC" id="1.2.7.1"/>
    </reaction>
</comment>
<dbReference type="EC" id="1.2.7.1" evidence="1"/>
<feature type="domain" description="Pyruvate/ketoisovalerate oxidoreductase catalytic" evidence="4">
    <location>
        <begin position="16"/>
        <end position="182"/>
    </location>
</feature>
<dbReference type="RefSeq" id="WP_013603776.1">
    <property type="nucleotide sequence ID" value="NC_015151.1"/>
</dbReference>
<dbReference type="Proteomes" id="UP000007485">
    <property type="component" value="Chromosome"/>
</dbReference>
<gene>
    <name evidence="5" type="ordered locus">VMUT_0400</name>
</gene>
<evidence type="ECO:0000259" key="4">
    <source>
        <dbReference type="Pfam" id="PF01558"/>
    </source>
</evidence>
<dbReference type="EMBL" id="CP002529">
    <property type="protein sequence ID" value="ADY00613.1"/>
    <property type="molecule type" value="Genomic_DNA"/>
</dbReference>
<evidence type="ECO:0000256" key="3">
    <source>
        <dbReference type="ARBA" id="ARBA00049357"/>
    </source>
</evidence>
<dbReference type="InterPro" id="IPR019752">
    <property type="entry name" value="Pyrv/ketoisovalerate_OxRed_cat"/>
</dbReference>
<dbReference type="KEGG" id="vmo:VMUT_0400"/>
<dbReference type="GeneID" id="10288052"/>
<dbReference type="InterPro" id="IPR011894">
    <property type="entry name" value="PorC_KorC"/>
</dbReference>
<dbReference type="eggNOG" id="arCOG01603">
    <property type="taxonomic scope" value="Archaea"/>
</dbReference>
<name>F0QU73_VULM7</name>
<evidence type="ECO:0000256" key="2">
    <source>
        <dbReference type="ARBA" id="ARBA00023002"/>
    </source>
</evidence>
<dbReference type="Gene3D" id="3.40.920.10">
    <property type="entry name" value="Pyruvate-ferredoxin oxidoreductase, PFOR, domain III"/>
    <property type="match status" value="1"/>
</dbReference>
<dbReference type="PANTHER" id="PTHR43366">
    <property type="entry name" value="PYRUVATE SYNTHASE SUBUNIT PORC"/>
    <property type="match status" value="1"/>
</dbReference>
<evidence type="ECO:0000313" key="6">
    <source>
        <dbReference type="Proteomes" id="UP000007485"/>
    </source>
</evidence>
<reference evidence="5 6" key="1">
    <citation type="journal article" date="2011" name="J. Bacteriol.">
        <title>Complete genome sequence of 'Vulcanisaeta moutnovskia' strain 768-28, a novel member of the hyperthermophilic crenarchaeal genus vulcanisaeta.</title>
        <authorList>
            <person name="Gumerov V.M."/>
            <person name="Mardanov A.V."/>
            <person name="Beletsky A.V."/>
            <person name="Prokofeva M.I."/>
            <person name="Bonch-Osmolovskaya E.A."/>
            <person name="Ravin N.V."/>
            <person name="Skryabin K.G."/>
        </authorList>
    </citation>
    <scope>NUCLEOTIDE SEQUENCE [LARGE SCALE GENOMIC DNA]</scope>
    <source>
        <strain evidence="5 6">768-28</strain>
    </source>
</reference>
<dbReference type="InterPro" id="IPR051626">
    <property type="entry name" value="Oxidoreductase_gamma_subunit"/>
</dbReference>
<dbReference type="HOGENOM" id="CLU_087284_2_0_2"/>
<dbReference type="InterPro" id="IPR002869">
    <property type="entry name" value="Pyrv_flavodox_OxRed_cen"/>
</dbReference>